<gene>
    <name evidence="1" type="ORF">LPTSP3_g15130</name>
</gene>
<reference evidence="1 2" key="1">
    <citation type="submission" date="2021-08" db="EMBL/GenBank/DDBJ databases">
        <title>Complete genome sequence of Leptospira kobayashii strain E30.</title>
        <authorList>
            <person name="Nakao R."/>
            <person name="Nakamura S."/>
            <person name="Masuzawa T."/>
            <person name="Koizumi N."/>
        </authorList>
    </citation>
    <scope>NUCLEOTIDE SEQUENCE [LARGE SCALE GENOMIC DNA]</scope>
    <source>
        <strain evidence="1 2">E30</strain>
    </source>
</reference>
<protein>
    <submittedName>
        <fullName evidence="1">Uncharacterized protein</fullName>
    </submittedName>
</protein>
<accession>A0ABM7UIJ8</accession>
<dbReference type="Proteomes" id="UP000245263">
    <property type="component" value="Chromosome 1"/>
</dbReference>
<name>A0ABM7UIJ8_9LEPT</name>
<evidence type="ECO:0000313" key="1">
    <source>
        <dbReference type="EMBL" id="BDA78583.1"/>
    </source>
</evidence>
<sequence>MTKISFEVRLKKVKDYYHNYLIDKVLDVGNIDFYDFLTDFYMKSGFMYEEVVIFHNNMIATESGKFCSSNEYLKESIRYIRNHEIKRTQKPMLTFLNVPSLVTV</sequence>
<evidence type="ECO:0000313" key="2">
    <source>
        <dbReference type="Proteomes" id="UP000245263"/>
    </source>
</evidence>
<dbReference type="RefSeq" id="WP_135354823.1">
    <property type="nucleotide sequence ID" value="NZ_AP025028.1"/>
</dbReference>
<organism evidence="1 2">
    <name type="scientific">Leptospira kobayashii</name>
    <dbReference type="NCBI Taxonomy" id="1917830"/>
    <lineage>
        <taxon>Bacteria</taxon>
        <taxon>Pseudomonadati</taxon>
        <taxon>Spirochaetota</taxon>
        <taxon>Spirochaetia</taxon>
        <taxon>Leptospirales</taxon>
        <taxon>Leptospiraceae</taxon>
        <taxon>Leptospira</taxon>
    </lineage>
</organism>
<keyword evidence="2" id="KW-1185">Reference proteome</keyword>
<dbReference type="EMBL" id="AP025028">
    <property type="protein sequence ID" value="BDA78583.1"/>
    <property type="molecule type" value="Genomic_DNA"/>
</dbReference>
<proteinExistence type="predicted"/>